<dbReference type="InterPro" id="IPR050109">
    <property type="entry name" value="HTH-type_TetR-like_transc_reg"/>
</dbReference>
<reference evidence="8 9" key="1">
    <citation type="submission" date="2018-10" db="EMBL/GenBank/DDBJ databases">
        <title>Phylogenomics of Brevibacillus.</title>
        <authorList>
            <person name="Dunlap C."/>
        </authorList>
    </citation>
    <scope>NUCLEOTIDE SEQUENCE [LARGE SCALE GENOMIC DNA]</scope>
    <source>
        <strain evidence="8 9">JCM 15716</strain>
    </source>
</reference>
<evidence type="ECO:0000259" key="6">
    <source>
        <dbReference type="PROSITE" id="PS50943"/>
    </source>
</evidence>
<evidence type="ECO:0000256" key="1">
    <source>
        <dbReference type="ARBA" id="ARBA00022491"/>
    </source>
</evidence>
<evidence type="ECO:0000313" key="9">
    <source>
        <dbReference type="Proteomes" id="UP000271031"/>
    </source>
</evidence>
<dbReference type="OrthoDB" id="9810250at2"/>
<dbReference type="InterPro" id="IPR001647">
    <property type="entry name" value="HTH_TetR"/>
</dbReference>
<dbReference type="Proteomes" id="UP000271031">
    <property type="component" value="Unassembled WGS sequence"/>
</dbReference>
<dbReference type="InterPro" id="IPR039538">
    <property type="entry name" value="BetI_C"/>
</dbReference>
<feature type="domain" description="HTH tetR-type" evidence="7">
    <location>
        <begin position="8"/>
        <end position="68"/>
    </location>
</feature>
<dbReference type="InterPro" id="IPR009057">
    <property type="entry name" value="Homeodomain-like_sf"/>
</dbReference>
<sequence>MPKLGMEEKRKADVIDAALTCISAYGIDGMTLERVAEFANCSKGVIAYYFKNKENLTIEAFKAFLAYYGKKIEYEIDRSMTSGEMLDVVLKHILPPYCDDQEKKIHVSELDGVECMYIPYEDQAKLFVQFFSKTALDPKLQEIASESYQRDFQGIAKIIDSGNKKGAIAPVDPQSTAYGILAMAVGLSFFRAANIPLPFGGDNRKICEDYVKRLCGEESIRRTEEN</sequence>
<dbReference type="InterPro" id="IPR001387">
    <property type="entry name" value="Cro/C1-type_HTH"/>
</dbReference>
<evidence type="ECO:0000256" key="4">
    <source>
        <dbReference type="ARBA" id="ARBA00023163"/>
    </source>
</evidence>
<accession>A0A3M8DAF3</accession>
<protein>
    <submittedName>
        <fullName evidence="8">TetR/AcrR family transcriptional regulator</fullName>
    </submittedName>
</protein>
<feature type="DNA-binding region" description="H-T-H motif" evidence="5">
    <location>
        <begin position="31"/>
        <end position="50"/>
    </location>
</feature>
<dbReference type="RefSeq" id="WP_122919852.1">
    <property type="nucleotide sequence ID" value="NZ_RHHQ01000017.1"/>
</dbReference>
<dbReference type="Pfam" id="PF00440">
    <property type="entry name" value="TetR_N"/>
    <property type="match status" value="1"/>
</dbReference>
<keyword evidence="4" id="KW-0804">Transcription</keyword>
<dbReference type="GO" id="GO:0003677">
    <property type="term" value="F:DNA binding"/>
    <property type="evidence" value="ECO:0007669"/>
    <property type="project" value="UniProtKB-UniRule"/>
</dbReference>
<dbReference type="PANTHER" id="PTHR30055">
    <property type="entry name" value="HTH-TYPE TRANSCRIPTIONAL REGULATOR RUTR"/>
    <property type="match status" value="1"/>
</dbReference>
<keyword evidence="2" id="KW-0805">Transcription regulation</keyword>
<dbReference type="CDD" id="cd00093">
    <property type="entry name" value="HTH_XRE"/>
    <property type="match status" value="1"/>
</dbReference>
<feature type="domain" description="HTH cro/C1-type" evidence="6">
    <location>
        <begin position="29"/>
        <end position="76"/>
    </location>
</feature>
<dbReference type="GO" id="GO:0006355">
    <property type="term" value="P:regulation of DNA-templated transcription"/>
    <property type="evidence" value="ECO:0007669"/>
    <property type="project" value="UniProtKB-ARBA"/>
</dbReference>
<name>A0A3M8DAF3_9BACL</name>
<evidence type="ECO:0000256" key="2">
    <source>
        <dbReference type="ARBA" id="ARBA00023015"/>
    </source>
</evidence>
<evidence type="ECO:0000313" key="8">
    <source>
        <dbReference type="EMBL" id="RNB84569.1"/>
    </source>
</evidence>
<dbReference type="SUPFAM" id="SSF48498">
    <property type="entry name" value="Tetracyclin repressor-like, C-terminal domain"/>
    <property type="match status" value="1"/>
</dbReference>
<organism evidence="8 9">
    <name type="scientific">Brevibacillus fluminis</name>
    <dbReference type="NCBI Taxonomy" id="511487"/>
    <lineage>
        <taxon>Bacteria</taxon>
        <taxon>Bacillati</taxon>
        <taxon>Bacillota</taxon>
        <taxon>Bacilli</taxon>
        <taxon>Bacillales</taxon>
        <taxon>Paenibacillaceae</taxon>
        <taxon>Brevibacillus</taxon>
    </lineage>
</organism>
<comment type="caution">
    <text evidence="8">The sequence shown here is derived from an EMBL/GenBank/DDBJ whole genome shotgun (WGS) entry which is preliminary data.</text>
</comment>
<evidence type="ECO:0000259" key="7">
    <source>
        <dbReference type="PROSITE" id="PS50977"/>
    </source>
</evidence>
<dbReference type="Pfam" id="PF13977">
    <property type="entry name" value="TetR_C_6"/>
    <property type="match status" value="1"/>
</dbReference>
<keyword evidence="1" id="KW-0678">Repressor</keyword>
<dbReference type="PROSITE" id="PS50977">
    <property type="entry name" value="HTH_TETR_2"/>
    <property type="match status" value="1"/>
</dbReference>
<dbReference type="AlphaFoldDB" id="A0A3M8DAF3"/>
<dbReference type="PROSITE" id="PS50943">
    <property type="entry name" value="HTH_CROC1"/>
    <property type="match status" value="1"/>
</dbReference>
<evidence type="ECO:0000256" key="5">
    <source>
        <dbReference type="PROSITE-ProRule" id="PRU00335"/>
    </source>
</evidence>
<proteinExistence type="predicted"/>
<gene>
    <name evidence="8" type="ORF">EDM56_20905</name>
</gene>
<dbReference type="InterPro" id="IPR036271">
    <property type="entry name" value="Tet_transcr_reg_TetR-rel_C_sf"/>
</dbReference>
<keyword evidence="9" id="KW-1185">Reference proteome</keyword>
<dbReference type="SUPFAM" id="SSF46689">
    <property type="entry name" value="Homeodomain-like"/>
    <property type="match status" value="1"/>
</dbReference>
<evidence type="ECO:0000256" key="3">
    <source>
        <dbReference type="ARBA" id="ARBA00023125"/>
    </source>
</evidence>
<keyword evidence="3 5" id="KW-0238">DNA-binding</keyword>
<dbReference type="EMBL" id="RHHQ01000017">
    <property type="protein sequence ID" value="RNB84569.1"/>
    <property type="molecule type" value="Genomic_DNA"/>
</dbReference>
<dbReference type="Gene3D" id="1.10.357.10">
    <property type="entry name" value="Tetracycline Repressor, domain 2"/>
    <property type="match status" value="1"/>
</dbReference>